<dbReference type="GO" id="GO:0009349">
    <property type="term" value="C:riboflavin synthase complex"/>
    <property type="evidence" value="ECO:0007669"/>
    <property type="project" value="UniProtKB-UniRule"/>
</dbReference>
<dbReference type="GO" id="GO:0005829">
    <property type="term" value="C:cytosol"/>
    <property type="evidence" value="ECO:0007669"/>
    <property type="project" value="TreeGrafter"/>
</dbReference>
<comment type="similarity">
    <text evidence="2 7">Belongs to the DMRL synthase family.</text>
</comment>
<evidence type="ECO:0000313" key="9">
    <source>
        <dbReference type="Proteomes" id="UP000253529"/>
    </source>
</evidence>
<comment type="catalytic activity">
    <reaction evidence="6 7">
        <text>(2S)-2-hydroxy-3-oxobutyl phosphate + 5-amino-6-(D-ribitylamino)uracil = 6,7-dimethyl-8-(1-D-ribityl)lumazine + phosphate + 2 H2O + H(+)</text>
        <dbReference type="Rhea" id="RHEA:26152"/>
        <dbReference type="ChEBI" id="CHEBI:15377"/>
        <dbReference type="ChEBI" id="CHEBI:15378"/>
        <dbReference type="ChEBI" id="CHEBI:15934"/>
        <dbReference type="ChEBI" id="CHEBI:43474"/>
        <dbReference type="ChEBI" id="CHEBI:58201"/>
        <dbReference type="ChEBI" id="CHEBI:58830"/>
        <dbReference type="EC" id="2.5.1.78"/>
    </reaction>
</comment>
<dbReference type="AlphaFoldDB" id="A0A366FGJ0"/>
<dbReference type="GO" id="GO:0009231">
    <property type="term" value="P:riboflavin biosynthetic process"/>
    <property type="evidence" value="ECO:0007669"/>
    <property type="project" value="UniProtKB-UniRule"/>
</dbReference>
<evidence type="ECO:0000256" key="1">
    <source>
        <dbReference type="ARBA" id="ARBA00004917"/>
    </source>
</evidence>
<dbReference type="CDD" id="cd09209">
    <property type="entry name" value="Lumazine_synthase-I"/>
    <property type="match status" value="1"/>
</dbReference>
<dbReference type="OrthoDB" id="9809709at2"/>
<evidence type="ECO:0000256" key="6">
    <source>
        <dbReference type="ARBA" id="ARBA00048785"/>
    </source>
</evidence>
<evidence type="ECO:0000256" key="3">
    <source>
        <dbReference type="ARBA" id="ARBA00012664"/>
    </source>
</evidence>
<dbReference type="Gene3D" id="3.40.50.960">
    <property type="entry name" value="Lumazine/riboflavin synthase"/>
    <property type="match status" value="1"/>
</dbReference>
<evidence type="ECO:0000256" key="5">
    <source>
        <dbReference type="ARBA" id="ARBA00022679"/>
    </source>
</evidence>
<dbReference type="GO" id="GO:0000906">
    <property type="term" value="F:6,7-dimethyl-8-ribityllumazine synthase activity"/>
    <property type="evidence" value="ECO:0007669"/>
    <property type="project" value="UniProtKB-UniRule"/>
</dbReference>
<keyword evidence="9" id="KW-1185">Reference proteome</keyword>
<dbReference type="InterPro" id="IPR002180">
    <property type="entry name" value="LS/RS"/>
</dbReference>
<dbReference type="Proteomes" id="UP000253529">
    <property type="component" value="Unassembled WGS sequence"/>
</dbReference>
<dbReference type="PANTHER" id="PTHR21058">
    <property type="entry name" value="6,7-DIMETHYL-8-RIBITYLLUMAZINE SYNTHASE DMRL SYNTHASE LUMAZINE SYNTHASE"/>
    <property type="match status" value="1"/>
</dbReference>
<name>A0A366FGJ0_9HYPH</name>
<keyword evidence="5 7" id="KW-0808">Transferase</keyword>
<organism evidence="8 9">
    <name type="scientific">Roseiarcus fermentans</name>
    <dbReference type="NCBI Taxonomy" id="1473586"/>
    <lineage>
        <taxon>Bacteria</taxon>
        <taxon>Pseudomonadati</taxon>
        <taxon>Pseudomonadota</taxon>
        <taxon>Alphaproteobacteria</taxon>
        <taxon>Hyphomicrobiales</taxon>
        <taxon>Roseiarcaceae</taxon>
        <taxon>Roseiarcus</taxon>
    </lineage>
</organism>
<evidence type="ECO:0000256" key="2">
    <source>
        <dbReference type="ARBA" id="ARBA00007424"/>
    </source>
</evidence>
<dbReference type="EC" id="2.5.1.78" evidence="3 7"/>
<dbReference type="Pfam" id="PF00885">
    <property type="entry name" value="DMRL_synthase"/>
    <property type="match status" value="1"/>
</dbReference>
<evidence type="ECO:0000313" key="8">
    <source>
        <dbReference type="EMBL" id="RBP13778.1"/>
    </source>
</evidence>
<feature type="binding site" evidence="7">
    <location>
        <begin position="92"/>
        <end position="93"/>
    </location>
    <ligand>
        <name>(2S)-2-hydroxy-3-oxobutyl phosphate</name>
        <dbReference type="ChEBI" id="CHEBI:58830"/>
    </ligand>
</feature>
<evidence type="ECO:0000256" key="7">
    <source>
        <dbReference type="HAMAP-Rule" id="MF_00178"/>
    </source>
</evidence>
<feature type="binding site" evidence="7">
    <location>
        <position position="134"/>
    </location>
    <ligand>
        <name>(2S)-2-hydroxy-3-oxobutyl phosphate</name>
        <dbReference type="ChEBI" id="CHEBI:58830"/>
    </ligand>
</feature>
<comment type="pathway">
    <text evidence="1 7">Cofactor biosynthesis; riboflavin biosynthesis; riboflavin from 2-hydroxy-3-oxobutyl phosphate and 5-amino-6-(D-ribitylamino)uracil: step 1/2.</text>
</comment>
<dbReference type="PANTHER" id="PTHR21058:SF0">
    <property type="entry name" value="6,7-DIMETHYL-8-RIBITYLLUMAZINE SYNTHASE"/>
    <property type="match status" value="1"/>
</dbReference>
<evidence type="ECO:0000256" key="4">
    <source>
        <dbReference type="ARBA" id="ARBA00022619"/>
    </source>
</evidence>
<comment type="function">
    <text evidence="7">Catalyzes the formation of 6,7-dimethyl-8-ribityllumazine by condensation of 5-amino-6-(D-ribitylamino)uracil with 3,4-dihydroxy-2-butanone 4-phosphate. This is the penultimate step in the biosynthesis of riboflavin.</text>
</comment>
<dbReference type="RefSeq" id="WP_113889338.1">
    <property type="nucleotide sequence ID" value="NZ_QNRK01000011.1"/>
</dbReference>
<comment type="caution">
    <text evidence="8">The sequence shown here is derived from an EMBL/GenBank/DDBJ whole genome shotgun (WGS) entry which is preliminary data.</text>
</comment>
<proteinExistence type="inferred from homology"/>
<feature type="binding site" evidence="7">
    <location>
        <position position="120"/>
    </location>
    <ligand>
        <name>5-amino-6-(D-ribitylamino)uracil</name>
        <dbReference type="ChEBI" id="CHEBI:15934"/>
    </ligand>
</feature>
<dbReference type="SUPFAM" id="SSF52121">
    <property type="entry name" value="Lumazine synthase"/>
    <property type="match status" value="1"/>
</dbReference>
<reference evidence="8 9" key="1">
    <citation type="submission" date="2018-06" db="EMBL/GenBank/DDBJ databases">
        <title>Genomic Encyclopedia of Type Strains, Phase IV (KMG-IV): sequencing the most valuable type-strain genomes for metagenomic binning, comparative biology and taxonomic classification.</title>
        <authorList>
            <person name="Goeker M."/>
        </authorList>
    </citation>
    <scope>NUCLEOTIDE SEQUENCE [LARGE SCALE GENOMIC DNA]</scope>
    <source>
        <strain evidence="8 9">DSM 24875</strain>
    </source>
</reference>
<sequence length="163" mass="16621">MAEPSRAASASAPRIEGGRFLIVEARFYDAVSAELLAGATRALDAAGASYDLVSVAGALEIPTGLAIAFDAAASAGRPYDGAIALGCVVRGETFHFEIVAGESSRALMDLSVQRKLALGNGILTTETLAQAHERADPARGDKGGDAARAAIGLALLRRRAAGQ</sequence>
<feature type="binding site" evidence="7">
    <location>
        <begin position="58"/>
        <end position="60"/>
    </location>
    <ligand>
        <name>5-amino-6-(D-ribitylamino)uracil</name>
        <dbReference type="ChEBI" id="CHEBI:15934"/>
    </ligand>
</feature>
<dbReference type="HAMAP" id="MF_00178">
    <property type="entry name" value="Lumazine_synth"/>
    <property type="match status" value="1"/>
</dbReference>
<dbReference type="InterPro" id="IPR034964">
    <property type="entry name" value="LS"/>
</dbReference>
<dbReference type="UniPathway" id="UPA00275">
    <property type="reaction ID" value="UER00404"/>
</dbReference>
<dbReference type="InterPro" id="IPR036467">
    <property type="entry name" value="LS/RS_sf"/>
</dbReference>
<keyword evidence="4 7" id="KW-0686">Riboflavin biosynthesis</keyword>
<feature type="binding site" evidence="7">
    <location>
        <position position="27"/>
    </location>
    <ligand>
        <name>5-amino-6-(D-ribitylamino)uracil</name>
        <dbReference type="ChEBI" id="CHEBI:15934"/>
    </ligand>
</feature>
<feature type="binding site" evidence="7">
    <location>
        <begin position="87"/>
        <end position="89"/>
    </location>
    <ligand>
        <name>5-amino-6-(D-ribitylamino)uracil</name>
        <dbReference type="ChEBI" id="CHEBI:15934"/>
    </ligand>
</feature>
<gene>
    <name evidence="7" type="primary">ribH</name>
    <name evidence="8" type="ORF">DFR50_11140</name>
</gene>
<feature type="active site" description="Proton donor" evidence="7">
    <location>
        <position position="95"/>
    </location>
</feature>
<accession>A0A366FGJ0</accession>
<dbReference type="EMBL" id="QNRK01000011">
    <property type="protein sequence ID" value="RBP13778.1"/>
    <property type="molecule type" value="Genomic_DNA"/>
</dbReference>
<protein>
    <recommendedName>
        <fullName evidence="3 7">6,7-dimethyl-8-ribityllumazine synthase</fullName>
        <shortName evidence="7">DMRL synthase</shortName>
        <shortName evidence="7">LS</shortName>
        <shortName evidence="7">Lumazine synthase</shortName>
        <ecNumber evidence="3 7">2.5.1.78</ecNumber>
    </recommendedName>
</protein>
<dbReference type="NCBIfam" id="TIGR00114">
    <property type="entry name" value="lumazine-synth"/>
    <property type="match status" value="1"/>
</dbReference>